<evidence type="ECO:0000313" key="2">
    <source>
        <dbReference type="Proteomes" id="UP001225596"/>
    </source>
</evidence>
<reference evidence="1 2" key="1">
    <citation type="submission" date="2023-08" db="EMBL/GenBank/DDBJ databases">
        <title>Oxalobacteraceae gen .nov., isolated from river sludge outside the plant.</title>
        <authorList>
            <person name="Zhao S.Y."/>
        </authorList>
    </citation>
    <scope>NUCLEOTIDE SEQUENCE [LARGE SCALE GENOMIC DNA]</scope>
    <source>
        <strain evidence="1 2">R-40</strain>
    </source>
</reference>
<accession>A0ABU1BRN9</accession>
<organism evidence="1 2">
    <name type="scientific">Keguizhuia sedimenti</name>
    <dbReference type="NCBI Taxonomy" id="3064264"/>
    <lineage>
        <taxon>Bacteria</taxon>
        <taxon>Pseudomonadati</taxon>
        <taxon>Pseudomonadota</taxon>
        <taxon>Betaproteobacteria</taxon>
        <taxon>Burkholderiales</taxon>
        <taxon>Oxalobacteraceae</taxon>
        <taxon>Keguizhuia</taxon>
    </lineage>
</organism>
<comment type="caution">
    <text evidence="1">The sequence shown here is derived from an EMBL/GenBank/DDBJ whole genome shotgun (WGS) entry which is preliminary data.</text>
</comment>
<sequence>MATSIKHRQTRIVSLNKDEEILQHCAPGDIAICERDDGWWTCFVGENGEISDYDEPFPSYNKALWTAKAAAEFEDQ</sequence>
<dbReference type="EMBL" id="JAUYVH010000011">
    <property type="protein sequence ID" value="MDQ9171690.1"/>
    <property type="molecule type" value="Genomic_DNA"/>
</dbReference>
<protein>
    <recommendedName>
        <fullName evidence="3">SH3 domain-containing protein</fullName>
    </recommendedName>
</protein>
<gene>
    <name evidence="1" type="ORF">Q8A64_14850</name>
</gene>
<dbReference type="Proteomes" id="UP001225596">
    <property type="component" value="Unassembled WGS sequence"/>
</dbReference>
<keyword evidence="2" id="KW-1185">Reference proteome</keyword>
<dbReference type="RefSeq" id="WP_338437628.1">
    <property type="nucleotide sequence ID" value="NZ_JAUYVH010000011.1"/>
</dbReference>
<evidence type="ECO:0000313" key="1">
    <source>
        <dbReference type="EMBL" id="MDQ9171690.1"/>
    </source>
</evidence>
<evidence type="ECO:0008006" key="3">
    <source>
        <dbReference type="Google" id="ProtNLM"/>
    </source>
</evidence>
<name>A0ABU1BRN9_9BURK</name>
<proteinExistence type="predicted"/>